<evidence type="ECO:0000313" key="1">
    <source>
        <dbReference type="EMBL" id="KAI0087851.1"/>
    </source>
</evidence>
<evidence type="ECO:0000313" key="2">
    <source>
        <dbReference type="Proteomes" id="UP001055072"/>
    </source>
</evidence>
<accession>A0ACB8U0X4</accession>
<sequence length="259" mass="29203">MSSTAKICPPPVYTDECEVCHLCEDDFDEEEDECPAEWKLLKCSVCKNRFYCSTACQKQDWKRHKVDCTKLPSEPLELPNITIPLEILDAEAERVREVLKSALKEIEAAEEANGKKSIGPEKVKQLDSVKNLAKYTLSDAVARPNTYSLPSLTHLFASVSRFLLLRHIARERQNSGTDEAFAASLEPLEKHFDNYSAHSPPGFARLLGPKVTRLPGELGLAEYIMLLQLMLVYMFTVVADKPEGQRWSVLQAVMTRVCQ</sequence>
<gene>
    <name evidence="1" type="ORF">BDY19DRAFT_227558</name>
</gene>
<organism evidence="1 2">
    <name type="scientific">Irpex rosettiformis</name>
    <dbReference type="NCBI Taxonomy" id="378272"/>
    <lineage>
        <taxon>Eukaryota</taxon>
        <taxon>Fungi</taxon>
        <taxon>Dikarya</taxon>
        <taxon>Basidiomycota</taxon>
        <taxon>Agaricomycotina</taxon>
        <taxon>Agaricomycetes</taxon>
        <taxon>Polyporales</taxon>
        <taxon>Irpicaceae</taxon>
        <taxon>Irpex</taxon>
    </lineage>
</organism>
<keyword evidence="2" id="KW-1185">Reference proteome</keyword>
<name>A0ACB8U0X4_9APHY</name>
<comment type="caution">
    <text evidence="1">The sequence shown here is derived from an EMBL/GenBank/DDBJ whole genome shotgun (WGS) entry which is preliminary data.</text>
</comment>
<proteinExistence type="predicted"/>
<reference evidence="1" key="1">
    <citation type="journal article" date="2021" name="Environ. Microbiol.">
        <title>Gene family expansions and transcriptome signatures uncover fungal adaptations to wood decay.</title>
        <authorList>
            <person name="Hage H."/>
            <person name="Miyauchi S."/>
            <person name="Viragh M."/>
            <person name="Drula E."/>
            <person name="Min B."/>
            <person name="Chaduli D."/>
            <person name="Navarro D."/>
            <person name="Favel A."/>
            <person name="Norest M."/>
            <person name="Lesage-Meessen L."/>
            <person name="Balint B."/>
            <person name="Merenyi Z."/>
            <person name="de Eugenio L."/>
            <person name="Morin E."/>
            <person name="Martinez A.T."/>
            <person name="Baldrian P."/>
            <person name="Stursova M."/>
            <person name="Martinez M.J."/>
            <person name="Novotny C."/>
            <person name="Magnuson J.K."/>
            <person name="Spatafora J.W."/>
            <person name="Maurice S."/>
            <person name="Pangilinan J."/>
            <person name="Andreopoulos W."/>
            <person name="LaButti K."/>
            <person name="Hundley H."/>
            <person name="Na H."/>
            <person name="Kuo A."/>
            <person name="Barry K."/>
            <person name="Lipzen A."/>
            <person name="Henrissat B."/>
            <person name="Riley R."/>
            <person name="Ahrendt S."/>
            <person name="Nagy L.G."/>
            <person name="Grigoriev I.V."/>
            <person name="Martin F."/>
            <person name="Rosso M.N."/>
        </authorList>
    </citation>
    <scope>NUCLEOTIDE SEQUENCE</scope>
    <source>
        <strain evidence="1">CBS 384.51</strain>
    </source>
</reference>
<dbReference type="Proteomes" id="UP001055072">
    <property type="component" value="Unassembled WGS sequence"/>
</dbReference>
<protein>
    <submittedName>
        <fullName evidence="1">Uncharacterized protein</fullName>
    </submittedName>
</protein>
<dbReference type="EMBL" id="MU274916">
    <property type="protein sequence ID" value="KAI0087851.1"/>
    <property type="molecule type" value="Genomic_DNA"/>
</dbReference>